<dbReference type="SUPFAM" id="SSF101447">
    <property type="entry name" value="Formin homology 2 domain (FH2 domain)"/>
    <property type="match status" value="1"/>
</dbReference>
<feature type="region of interest" description="Disordered" evidence="2">
    <location>
        <begin position="1"/>
        <end position="62"/>
    </location>
</feature>
<evidence type="ECO:0000256" key="1">
    <source>
        <dbReference type="SAM" id="Coils"/>
    </source>
</evidence>
<dbReference type="Proteomes" id="UP000095283">
    <property type="component" value="Unplaced"/>
</dbReference>
<keyword evidence="1" id="KW-0175">Coiled coil</keyword>
<evidence type="ECO:0000313" key="4">
    <source>
        <dbReference type="Proteomes" id="UP000095283"/>
    </source>
</evidence>
<feature type="compositionally biased region" description="Polar residues" evidence="2">
    <location>
        <begin position="18"/>
        <end position="31"/>
    </location>
</feature>
<accession>A0A1I7WL26</accession>
<keyword evidence="3" id="KW-0472">Membrane</keyword>
<keyword evidence="3" id="KW-0812">Transmembrane</keyword>
<name>A0A1I7WL26_HETBA</name>
<keyword evidence="3" id="KW-1133">Transmembrane helix</keyword>
<feature type="coiled-coil region" evidence="1">
    <location>
        <begin position="259"/>
        <end position="307"/>
    </location>
</feature>
<feature type="transmembrane region" description="Helical" evidence="3">
    <location>
        <begin position="187"/>
        <end position="209"/>
    </location>
</feature>
<evidence type="ECO:0000313" key="5">
    <source>
        <dbReference type="WBParaSite" id="Hba_05839"/>
    </source>
</evidence>
<protein>
    <submittedName>
        <fullName evidence="5">Shootin-1</fullName>
    </submittedName>
</protein>
<evidence type="ECO:0000256" key="2">
    <source>
        <dbReference type="SAM" id="MobiDB-lite"/>
    </source>
</evidence>
<organism evidence="4 5">
    <name type="scientific">Heterorhabditis bacteriophora</name>
    <name type="common">Entomopathogenic nematode worm</name>
    <dbReference type="NCBI Taxonomy" id="37862"/>
    <lineage>
        <taxon>Eukaryota</taxon>
        <taxon>Metazoa</taxon>
        <taxon>Ecdysozoa</taxon>
        <taxon>Nematoda</taxon>
        <taxon>Chromadorea</taxon>
        <taxon>Rhabditida</taxon>
        <taxon>Rhabditina</taxon>
        <taxon>Rhabditomorpha</taxon>
        <taxon>Strongyloidea</taxon>
        <taxon>Heterorhabditidae</taxon>
        <taxon>Heterorhabditis</taxon>
    </lineage>
</organism>
<dbReference type="WBParaSite" id="Hba_05839">
    <property type="protein sequence ID" value="Hba_05839"/>
    <property type="gene ID" value="Hba_05839"/>
</dbReference>
<evidence type="ECO:0000256" key="3">
    <source>
        <dbReference type="SAM" id="Phobius"/>
    </source>
</evidence>
<reference evidence="5" key="1">
    <citation type="submission" date="2016-11" db="UniProtKB">
        <authorList>
            <consortium name="WormBaseParasite"/>
        </authorList>
    </citation>
    <scope>IDENTIFICATION</scope>
</reference>
<sequence>MSCPLSRSTDHVDMVLGESSSPQPTELAENNCSKRYELPPPPPPPLPFPTSDISSVIPPPPPPPPDELMVSLSLMFTSRFMLNLVSAINKSMTICYPTFMRSNYVYIYIILLQLIIYSLKYEVFFLVNASTRGKRMSSELDEDLLRQMLLNQVTSKRKNNQSEIIKTQTLHLKEQELVLLKKLQISIFYLCYLLIGSQIFFSYMIISLLDRMYMQTNEEISKGADVRDNRLLLFFFISTAKRSLLFGLDARLAEKMSYLEEAACTREKLMKSVEELTARINVAYTECNHLMDKREKTRDEVQQYEREKLSRLIDSRH</sequence>
<proteinExistence type="predicted"/>
<feature type="transmembrane region" description="Helical" evidence="3">
    <location>
        <begin position="105"/>
        <end position="127"/>
    </location>
</feature>
<keyword evidence="4" id="KW-1185">Reference proteome</keyword>
<dbReference type="AlphaFoldDB" id="A0A1I7WL26"/>
<feature type="compositionally biased region" description="Pro residues" evidence="2">
    <location>
        <begin position="38"/>
        <end position="48"/>
    </location>
</feature>